<reference evidence="1" key="1">
    <citation type="submission" date="2022-01" db="EMBL/GenBank/DDBJ databases">
        <title>Genome Sequence Resource for Two Populations of Ditylenchus destructor, the Migratory Endoparasitic Phytonematode.</title>
        <authorList>
            <person name="Zhang H."/>
            <person name="Lin R."/>
            <person name="Xie B."/>
        </authorList>
    </citation>
    <scope>NUCLEOTIDE SEQUENCE</scope>
    <source>
        <strain evidence="1">BazhouSP</strain>
    </source>
</reference>
<gene>
    <name evidence="1" type="ORF">DdX_10744</name>
</gene>
<evidence type="ECO:0000313" key="2">
    <source>
        <dbReference type="Proteomes" id="UP001201812"/>
    </source>
</evidence>
<evidence type="ECO:0000313" key="1">
    <source>
        <dbReference type="EMBL" id="KAI1710385.1"/>
    </source>
</evidence>
<dbReference type="EMBL" id="JAKKPZ010000026">
    <property type="protein sequence ID" value="KAI1710385.1"/>
    <property type="molecule type" value="Genomic_DNA"/>
</dbReference>
<comment type="caution">
    <text evidence="1">The sequence shown here is derived from an EMBL/GenBank/DDBJ whole genome shotgun (WGS) entry which is preliminary data.</text>
</comment>
<dbReference type="Proteomes" id="UP001201812">
    <property type="component" value="Unassembled WGS sequence"/>
</dbReference>
<organism evidence="1 2">
    <name type="scientific">Ditylenchus destructor</name>
    <dbReference type="NCBI Taxonomy" id="166010"/>
    <lineage>
        <taxon>Eukaryota</taxon>
        <taxon>Metazoa</taxon>
        <taxon>Ecdysozoa</taxon>
        <taxon>Nematoda</taxon>
        <taxon>Chromadorea</taxon>
        <taxon>Rhabditida</taxon>
        <taxon>Tylenchina</taxon>
        <taxon>Tylenchomorpha</taxon>
        <taxon>Sphaerularioidea</taxon>
        <taxon>Anguinidae</taxon>
        <taxon>Anguininae</taxon>
        <taxon>Ditylenchus</taxon>
    </lineage>
</organism>
<protein>
    <submittedName>
        <fullName evidence="1">Uncharacterized protein</fullName>
    </submittedName>
</protein>
<accession>A0AAD4MZG7</accession>
<sequence>MDETEEQMLRSNIDESENVSSLPEKKIDIHAGVEYTVKKSEIPSGQDAAKYYASKLGMSDVTSISITTPGQLDRLGRKYVCERAVGTTVTHLDEGIATGSCSTAEIGTQYEHQKLTNDAIQRICASKKMAKFLKSVVPIMEEELQQNITLSKILW</sequence>
<proteinExistence type="predicted"/>
<name>A0AAD4MZG7_9BILA</name>
<dbReference type="AlphaFoldDB" id="A0AAD4MZG7"/>
<keyword evidence="2" id="KW-1185">Reference proteome</keyword>